<dbReference type="NCBIfam" id="TIGR01509">
    <property type="entry name" value="HAD-SF-IA-v3"/>
    <property type="match status" value="1"/>
</dbReference>
<comment type="caution">
    <text evidence="4">The sequence shown here is derived from an EMBL/GenBank/DDBJ whole genome shotgun (WGS) entry which is preliminary data.</text>
</comment>
<dbReference type="AlphaFoldDB" id="A0A1E7WJN7"/>
<dbReference type="NCBIfam" id="TIGR01549">
    <property type="entry name" value="HAD-SF-IA-v1"/>
    <property type="match status" value="1"/>
</dbReference>
<keyword evidence="3" id="KW-0460">Magnesium</keyword>
<dbReference type="GO" id="GO:0016787">
    <property type="term" value="F:hydrolase activity"/>
    <property type="evidence" value="ECO:0007669"/>
    <property type="project" value="UniProtKB-KW"/>
</dbReference>
<dbReference type="Proteomes" id="UP000175989">
    <property type="component" value="Unassembled WGS sequence"/>
</dbReference>
<dbReference type="SFLD" id="SFLDG01129">
    <property type="entry name" value="C1.5:_HAD__Beta-PGM__Phosphata"/>
    <property type="match status" value="1"/>
</dbReference>
<evidence type="ECO:0000256" key="1">
    <source>
        <dbReference type="ARBA" id="ARBA00001946"/>
    </source>
</evidence>
<evidence type="ECO:0000313" key="4">
    <source>
        <dbReference type="EMBL" id="OEZ98819.1"/>
    </source>
</evidence>
<keyword evidence="5" id="KW-1185">Reference proteome</keyword>
<evidence type="ECO:0000313" key="5">
    <source>
        <dbReference type="Proteomes" id="UP000175989"/>
    </source>
</evidence>
<dbReference type="PRINTS" id="PR00413">
    <property type="entry name" value="HADHALOGNASE"/>
</dbReference>
<dbReference type="EMBL" id="LROM01000090">
    <property type="protein sequence ID" value="OEZ98819.1"/>
    <property type="molecule type" value="Genomic_DNA"/>
</dbReference>
<dbReference type="SUPFAM" id="SSF56784">
    <property type="entry name" value="HAD-like"/>
    <property type="match status" value="1"/>
</dbReference>
<sequence length="245" mass="27012">MMNHRPPQALLFDLDDTLWPIGPVIAAAELGWHAWLAERAPVVTDKYTVEQLRALRMALLERQPDMVADLYKLRRAALEAVFLETGADSTHIDGAMAHFHTLRNAVTMFDDVLPVLEELRTMLRLGVITNGNADLEVIGLHHHFEVALASHSFGRAKPAPEIFLAACTALGVAPEHAIYVGDDLRLDVQGAQAVGMRAVWINRSGSSAHLEAGIVPDAICASFDELLVWVKAQMRHNEDQEPKGH</sequence>
<dbReference type="PATRIC" id="fig|762836.4.peg.3092"/>
<dbReference type="InterPro" id="IPR036412">
    <property type="entry name" value="HAD-like_sf"/>
</dbReference>
<name>A0A1E7WJN7_9BURK</name>
<dbReference type="Gene3D" id="1.20.120.1600">
    <property type="match status" value="1"/>
</dbReference>
<dbReference type="GO" id="GO:0009231">
    <property type="term" value="P:riboflavin biosynthetic process"/>
    <property type="evidence" value="ECO:0007669"/>
    <property type="project" value="TreeGrafter"/>
</dbReference>
<dbReference type="Pfam" id="PF00702">
    <property type="entry name" value="Hydrolase"/>
    <property type="match status" value="1"/>
</dbReference>
<reference evidence="5" key="1">
    <citation type="journal article" date="2016" name="Front. Microbiol.">
        <title>Molecular Keys to the Janthinobacterium and Duganella spp. Interaction with the Plant Pathogen Fusarium graminearum.</title>
        <authorList>
            <person name="Haack F.S."/>
            <person name="Poehlein A."/>
            <person name="Kroger C."/>
            <person name="Voigt C.A."/>
            <person name="Piepenbring M."/>
            <person name="Bode H.B."/>
            <person name="Daniel R."/>
            <person name="Schafer W."/>
            <person name="Streit W.R."/>
        </authorList>
    </citation>
    <scope>NUCLEOTIDE SEQUENCE [LARGE SCALE GENOMIC DNA]</scope>
    <source>
        <strain evidence="5">T54</strain>
    </source>
</reference>
<organism evidence="4 5">
    <name type="scientific">Duganella phyllosphaerae</name>
    <dbReference type="NCBI Taxonomy" id="762836"/>
    <lineage>
        <taxon>Bacteria</taxon>
        <taxon>Pseudomonadati</taxon>
        <taxon>Pseudomonadota</taxon>
        <taxon>Betaproteobacteria</taxon>
        <taxon>Burkholderiales</taxon>
        <taxon>Oxalobacteraceae</taxon>
        <taxon>Telluria group</taxon>
        <taxon>Duganella</taxon>
    </lineage>
</organism>
<dbReference type="InterPro" id="IPR051400">
    <property type="entry name" value="HAD-like_hydrolase"/>
</dbReference>
<dbReference type="SFLD" id="SFLDS00003">
    <property type="entry name" value="Haloacid_Dehalogenase"/>
    <property type="match status" value="1"/>
</dbReference>
<dbReference type="InterPro" id="IPR006439">
    <property type="entry name" value="HAD-SF_hydro_IA"/>
</dbReference>
<evidence type="ECO:0000256" key="2">
    <source>
        <dbReference type="ARBA" id="ARBA00022801"/>
    </source>
</evidence>
<dbReference type="InterPro" id="IPR023214">
    <property type="entry name" value="HAD_sf"/>
</dbReference>
<comment type="cofactor">
    <cofactor evidence="1">
        <name>Mg(2+)</name>
        <dbReference type="ChEBI" id="CHEBI:18420"/>
    </cofactor>
</comment>
<protein>
    <submittedName>
        <fullName evidence="4">Flavin mononucleotide phosphatase YigB</fullName>
        <ecNumber evidence="4">3.1.3.-</ecNumber>
    </submittedName>
</protein>
<accession>A0A1E7WJN7</accession>
<dbReference type="PANTHER" id="PTHR46470">
    <property type="entry name" value="N-ACYLNEURAMINATE-9-PHOSPHATASE"/>
    <property type="match status" value="1"/>
</dbReference>
<gene>
    <name evidence="4" type="primary">yigB</name>
    <name evidence="4" type="ORF">DUPY_30010</name>
</gene>
<dbReference type="PANTHER" id="PTHR46470:SF4">
    <property type="entry name" value="5-AMINO-6-(5-PHOSPHO-D-RIBITYLAMINO)URACIL PHOSPHATASE YIGB"/>
    <property type="match status" value="1"/>
</dbReference>
<evidence type="ECO:0000256" key="3">
    <source>
        <dbReference type="ARBA" id="ARBA00022842"/>
    </source>
</evidence>
<dbReference type="EC" id="3.1.3.-" evidence="4"/>
<proteinExistence type="predicted"/>
<keyword evidence="2 4" id="KW-0378">Hydrolase</keyword>
<dbReference type="Gene3D" id="3.40.50.1000">
    <property type="entry name" value="HAD superfamily/HAD-like"/>
    <property type="match status" value="1"/>
</dbReference>